<gene>
    <name evidence="4" type="ORF">Q8A67_005614</name>
</gene>
<keyword evidence="2" id="KW-0732">Signal</keyword>
<keyword evidence="1" id="KW-1133">Transmembrane helix</keyword>
<keyword evidence="5" id="KW-1185">Reference proteome</keyword>
<dbReference type="InterPro" id="IPR036179">
    <property type="entry name" value="Ig-like_dom_sf"/>
</dbReference>
<keyword evidence="1" id="KW-0812">Transmembrane</keyword>
<keyword evidence="1" id="KW-0472">Membrane</keyword>
<evidence type="ECO:0000256" key="1">
    <source>
        <dbReference type="SAM" id="Phobius"/>
    </source>
</evidence>
<organism evidence="4 5">
    <name type="scientific">Cirrhinus molitorella</name>
    <name type="common">mud carp</name>
    <dbReference type="NCBI Taxonomy" id="172907"/>
    <lineage>
        <taxon>Eukaryota</taxon>
        <taxon>Metazoa</taxon>
        <taxon>Chordata</taxon>
        <taxon>Craniata</taxon>
        <taxon>Vertebrata</taxon>
        <taxon>Euteleostomi</taxon>
        <taxon>Actinopterygii</taxon>
        <taxon>Neopterygii</taxon>
        <taxon>Teleostei</taxon>
        <taxon>Ostariophysi</taxon>
        <taxon>Cypriniformes</taxon>
        <taxon>Cyprinidae</taxon>
        <taxon>Labeoninae</taxon>
        <taxon>Labeonini</taxon>
        <taxon>Cirrhinus</taxon>
    </lineage>
</organism>
<evidence type="ECO:0000256" key="2">
    <source>
        <dbReference type="SAM" id="SignalP"/>
    </source>
</evidence>
<comment type="caution">
    <text evidence="4">The sequence shown here is derived from an EMBL/GenBank/DDBJ whole genome shotgun (WGS) entry which is preliminary data.</text>
</comment>
<name>A0AA88QAY5_9TELE</name>
<evidence type="ECO:0000313" key="4">
    <source>
        <dbReference type="EMBL" id="KAK2906629.1"/>
    </source>
</evidence>
<feature type="transmembrane region" description="Helical" evidence="1">
    <location>
        <begin position="173"/>
        <end position="191"/>
    </location>
</feature>
<proteinExistence type="predicted"/>
<dbReference type="PANTHER" id="PTHR21063">
    <property type="entry name" value="LFA-3"/>
    <property type="match status" value="1"/>
</dbReference>
<accession>A0AA88QAY5</accession>
<protein>
    <recommendedName>
        <fullName evidence="3">Immunoglobulin V-set domain-containing protein</fullName>
    </recommendedName>
</protein>
<dbReference type="InterPro" id="IPR013106">
    <property type="entry name" value="Ig_V-set"/>
</dbReference>
<feature type="domain" description="Immunoglobulin V-set" evidence="3">
    <location>
        <begin position="45"/>
        <end position="137"/>
    </location>
</feature>
<dbReference type="SUPFAM" id="SSF48726">
    <property type="entry name" value="Immunoglobulin"/>
    <property type="match status" value="1"/>
</dbReference>
<dbReference type="Pfam" id="PF07686">
    <property type="entry name" value="V-set"/>
    <property type="match status" value="1"/>
</dbReference>
<sequence length="194" mass="22085">MERFIKSGSSLNLQRYRDAKNTFKMVLLLLLLNDAVGAETPQIKAVSVKEGKDVALRTGETELKTDDRILWIFGDERKLLAEINEKKQIFETYDTDDKRFGGKLELDTLTGSLVIRNTQSTHSGVYHLKIIKKTAIVYKRFHVNVIGEGKAPQKIKRWEALLPHDIVKTVSSFMFAGLIGLVIITCCFWCTRHS</sequence>
<dbReference type="EMBL" id="JAUYZG010000005">
    <property type="protein sequence ID" value="KAK2906629.1"/>
    <property type="molecule type" value="Genomic_DNA"/>
</dbReference>
<dbReference type="Proteomes" id="UP001187343">
    <property type="component" value="Unassembled WGS sequence"/>
</dbReference>
<dbReference type="InterPro" id="IPR013783">
    <property type="entry name" value="Ig-like_fold"/>
</dbReference>
<feature type="chain" id="PRO_5041704690" description="Immunoglobulin V-set domain-containing protein" evidence="2">
    <location>
        <begin position="39"/>
        <end position="194"/>
    </location>
</feature>
<reference evidence="4" key="1">
    <citation type="submission" date="2023-08" db="EMBL/GenBank/DDBJ databases">
        <title>Chromosome-level Genome Assembly of mud carp (Cirrhinus molitorella).</title>
        <authorList>
            <person name="Liu H."/>
        </authorList>
    </citation>
    <scope>NUCLEOTIDE SEQUENCE</scope>
    <source>
        <strain evidence="4">Prfri</strain>
        <tissue evidence="4">Muscle</tissue>
    </source>
</reference>
<evidence type="ECO:0000313" key="5">
    <source>
        <dbReference type="Proteomes" id="UP001187343"/>
    </source>
</evidence>
<dbReference type="AlphaFoldDB" id="A0AA88QAY5"/>
<feature type="signal peptide" evidence="2">
    <location>
        <begin position="1"/>
        <end position="38"/>
    </location>
</feature>
<dbReference type="Gene3D" id="2.60.40.10">
    <property type="entry name" value="Immunoglobulins"/>
    <property type="match status" value="1"/>
</dbReference>
<evidence type="ECO:0000259" key="3">
    <source>
        <dbReference type="Pfam" id="PF07686"/>
    </source>
</evidence>
<dbReference type="PANTHER" id="PTHR21063:SF4">
    <property type="entry name" value="CD48 ANTIGEN-RELATED"/>
    <property type="match status" value="1"/>
</dbReference>